<dbReference type="InParanoid" id="A0A804IMP7"/>
<dbReference type="Gene3D" id="4.10.280.10">
    <property type="entry name" value="Helix-loop-helix DNA-binding domain"/>
    <property type="match status" value="1"/>
</dbReference>
<dbReference type="Proteomes" id="UP000012960">
    <property type="component" value="Unplaced"/>
</dbReference>
<proteinExistence type="inferred from homology"/>
<comment type="subcellular location">
    <subcellularLocation>
        <location evidence="1">Nucleus</location>
    </subcellularLocation>
</comment>
<dbReference type="SUPFAM" id="SSF47459">
    <property type="entry name" value="HLH, helix-loop-helix DNA-binding domain"/>
    <property type="match status" value="1"/>
</dbReference>
<organism evidence="9 10">
    <name type="scientific">Musa acuminata subsp. malaccensis</name>
    <name type="common">Wild banana</name>
    <name type="synonym">Musa malaccensis</name>
    <dbReference type="NCBI Taxonomy" id="214687"/>
    <lineage>
        <taxon>Eukaryota</taxon>
        <taxon>Viridiplantae</taxon>
        <taxon>Streptophyta</taxon>
        <taxon>Embryophyta</taxon>
        <taxon>Tracheophyta</taxon>
        <taxon>Spermatophyta</taxon>
        <taxon>Magnoliopsida</taxon>
        <taxon>Liliopsida</taxon>
        <taxon>Zingiberales</taxon>
        <taxon>Musaceae</taxon>
        <taxon>Musa</taxon>
    </lineage>
</organism>
<dbReference type="AlphaFoldDB" id="A0A804IMP7"/>
<dbReference type="PANTHER" id="PTHR45914:SF12">
    <property type="entry name" value="TRANSCRIPTION FACTOR BHLH87"/>
    <property type="match status" value="1"/>
</dbReference>
<dbReference type="GO" id="GO:0003700">
    <property type="term" value="F:DNA-binding transcription factor activity"/>
    <property type="evidence" value="ECO:0007669"/>
    <property type="project" value="InterPro"/>
</dbReference>
<gene>
    <name evidence="8" type="ORF">GSMUA_114330.1</name>
</gene>
<dbReference type="FunFam" id="4.10.280.10:FF:000089">
    <property type="entry name" value="Transcription factor LAX PANICLE"/>
    <property type="match status" value="1"/>
</dbReference>
<keyword evidence="5" id="KW-0539">Nucleus</keyword>
<dbReference type="PANTHER" id="PTHR45914">
    <property type="entry name" value="TRANSCRIPTION FACTOR HEC3-RELATED"/>
    <property type="match status" value="1"/>
</dbReference>
<dbReference type="SMART" id="SM00353">
    <property type="entry name" value="HLH"/>
    <property type="match status" value="1"/>
</dbReference>
<dbReference type="CDD" id="cd11454">
    <property type="entry name" value="bHLH_AtIND_like"/>
    <property type="match status" value="1"/>
</dbReference>
<evidence type="ECO:0000256" key="1">
    <source>
        <dbReference type="ARBA" id="ARBA00004123"/>
    </source>
</evidence>
<keyword evidence="3" id="KW-0805">Transcription regulation</keyword>
<dbReference type="InterPro" id="IPR011598">
    <property type="entry name" value="bHLH_dom"/>
</dbReference>
<evidence type="ECO:0000313" key="8">
    <source>
        <dbReference type="EMBL" id="CAG1841638.1"/>
    </source>
</evidence>
<dbReference type="Pfam" id="PF00010">
    <property type="entry name" value="HLH"/>
    <property type="match status" value="1"/>
</dbReference>
<dbReference type="Gramene" id="Ma04_t09100.1">
    <property type="protein sequence ID" value="Ma04_p09100.1"/>
    <property type="gene ID" value="Ma04_g09100"/>
</dbReference>
<evidence type="ECO:0000256" key="4">
    <source>
        <dbReference type="ARBA" id="ARBA00023163"/>
    </source>
</evidence>
<protein>
    <submittedName>
        <fullName evidence="8">(wild Malaysian banana) hypothetical protein</fullName>
    </submittedName>
</protein>
<evidence type="ECO:0000256" key="6">
    <source>
        <dbReference type="SAM" id="MobiDB-lite"/>
    </source>
</evidence>
<evidence type="ECO:0000256" key="2">
    <source>
        <dbReference type="ARBA" id="ARBA00005510"/>
    </source>
</evidence>
<dbReference type="GO" id="GO:0046983">
    <property type="term" value="F:protein dimerization activity"/>
    <property type="evidence" value="ECO:0007669"/>
    <property type="project" value="InterPro"/>
</dbReference>
<dbReference type="EnsemblPlants" id="Ma04_t09100.1">
    <property type="protein sequence ID" value="Ma04_p09100.1"/>
    <property type="gene ID" value="Ma04_g09100"/>
</dbReference>
<evidence type="ECO:0000313" key="10">
    <source>
        <dbReference type="Proteomes" id="UP000012960"/>
    </source>
</evidence>
<dbReference type="InterPro" id="IPR036638">
    <property type="entry name" value="HLH_DNA-bd_sf"/>
</dbReference>
<feature type="region of interest" description="Disordered" evidence="6">
    <location>
        <begin position="203"/>
        <end position="235"/>
    </location>
</feature>
<evidence type="ECO:0000259" key="7">
    <source>
        <dbReference type="PROSITE" id="PS50888"/>
    </source>
</evidence>
<accession>A0A804IMP7</accession>
<evidence type="ECO:0000256" key="3">
    <source>
        <dbReference type="ARBA" id="ARBA00023015"/>
    </source>
</evidence>
<dbReference type="InterPro" id="IPR045843">
    <property type="entry name" value="IND-like"/>
</dbReference>
<evidence type="ECO:0000313" key="9">
    <source>
        <dbReference type="EnsemblPlants" id="Ma04_p09100.1"/>
    </source>
</evidence>
<dbReference type="EMBL" id="HG996469">
    <property type="protein sequence ID" value="CAG1841638.1"/>
    <property type="molecule type" value="Genomic_DNA"/>
</dbReference>
<dbReference type="PROSITE" id="PS50888">
    <property type="entry name" value="BHLH"/>
    <property type="match status" value="1"/>
</dbReference>
<keyword evidence="4" id="KW-0804">Transcription</keyword>
<dbReference type="GO" id="GO:0005634">
    <property type="term" value="C:nucleus"/>
    <property type="evidence" value="ECO:0007669"/>
    <property type="project" value="UniProtKB-SubCell"/>
</dbReference>
<reference evidence="8" key="1">
    <citation type="submission" date="2021-03" db="EMBL/GenBank/DDBJ databases">
        <authorList>
            <consortium name="Genoscope - CEA"/>
            <person name="William W."/>
        </authorList>
    </citation>
    <scope>NUCLEOTIDE SEQUENCE</scope>
    <source>
        <strain evidence="8">Doubled-haploid Pahang</strain>
    </source>
</reference>
<reference evidence="9" key="2">
    <citation type="submission" date="2021-05" db="UniProtKB">
        <authorList>
            <consortium name="EnsemblPlants"/>
        </authorList>
    </citation>
    <scope>IDENTIFICATION</scope>
    <source>
        <strain evidence="9">subsp. malaccensis</strain>
    </source>
</reference>
<comment type="similarity">
    <text evidence="2">Belongs to the bHLH protein family.</text>
</comment>
<keyword evidence="10" id="KW-1185">Reference proteome</keyword>
<feature type="domain" description="BHLH" evidence="7">
    <location>
        <begin position="333"/>
        <end position="382"/>
    </location>
</feature>
<sequence length="427" mass="46701">MDSFGWENPAAIRSEVFLSPSRCSNHYGDFTGSSEGYTAFNDKFALDEVLLSSGLELQGILDACQASSHLGGHSETVGISTPALGSMNNSLDLDLLQYQEAILMAAADSGLMRSVLDTTSGDASCCQAYASSSLTDRTDVSHPVTENFGASEEERVISNVLDAQDGISTIFSSCWNVHGLSCSGNISSGDSERHGYLYHHRSRHEDVASQGSSKSDARQVESLQGRRSTKRKFVESTRAESNNICSLLLEPNSSTKEGGLQISFTRAQKSKKLRSERHSESSTIEFVREGNYEPDDEAIAQVKEMIYRAAALRPVSLVAEGAVEKAKRKNVRISSDPQTVAARHRRERISERLRVLQRLVPGGSKMDTATMLDEAANYLKFLKSQVKALETLGNRFHPVNSSSTTASFPLPLNRAFPMRNSLLHPKP</sequence>
<dbReference type="OrthoDB" id="2017571at2759"/>
<evidence type="ECO:0000256" key="5">
    <source>
        <dbReference type="ARBA" id="ARBA00023242"/>
    </source>
</evidence>
<name>A0A804IMP7_MUSAM</name>